<dbReference type="Gene3D" id="2.60.40.10">
    <property type="entry name" value="Immunoglobulins"/>
    <property type="match status" value="3"/>
</dbReference>
<dbReference type="InterPro" id="IPR011467">
    <property type="entry name" value="DUF1573"/>
</dbReference>
<dbReference type="Pfam" id="PF07610">
    <property type="entry name" value="DUF1573"/>
    <property type="match status" value="1"/>
</dbReference>
<evidence type="ECO:0000313" key="3">
    <source>
        <dbReference type="Proteomes" id="UP000764045"/>
    </source>
</evidence>
<dbReference type="Proteomes" id="UP000764045">
    <property type="component" value="Unassembled WGS sequence"/>
</dbReference>
<evidence type="ECO:0000256" key="1">
    <source>
        <dbReference type="SAM" id="SignalP"/>
    </source>
</evidence>
<organism evidence="2 3">
    <name type="scientific">Marseilla massiliensis</name>
    <dbReference type="NCBI Taxonomy" id="1841864"/>
    <lineage>
        <taxon>Bacteria</taxon>
        <taxon>Pseudomonadati</taxon>
        <taxon>Bacteroidota</taxon>
        <taxon>Bacteroidia</taxon>
        <taxon>Bacteroidales</taxon>
        <taxon>Prevotellaceae</taxon>
        <taxon>Marseilla</taxon>
    </lineage>
</organism>
<protein>
    <submittedName>
        <fullName evidence="2">DUF1573 domain-containing protein</fullName>
    </submittedName>
</protein>
<accession>A0A938WJJ7</accession>
<dbReference type="EMBL" id="JACJJL010000006">
    <property type="protein sequence ID" value="MBM6661111.1"/>
    <property type="molecule type" value="Genomic_DNA"/>
</dbReference>
<comment type="caution">
    <text evidence="2">The sequence shown here is derived from an EMBL/GenBank/DDBJ whole genome shotgun (WGS) entry which is preliminary data.</text>
</comment>
<sequence>MDKRILLVALVAMASLQAGAQRLTVEKETVDCGSVAYDAPVTAVFELRNKGARKLKINDVRVSCGCIGVDYPKGEVGGGDRFKVRLTYDARQLGHFEKTAAIYSNGSKKPVYLTMRGVVLAEVEDYTGSYPYEFGDLRADKNVLEFDDVNKGDTPELEIYIRNTGTKTLQPNIMHLPSYLSAAVTPEKLRPGHAGRISVSLNSEKLRDYGLTQTSVYLANMPGEEVSQEKEITVSSVLLPGFDGMTAEVKKFAPKMEMSADSIVFDFEGKSRKKGEIKITNAGRSTLKIGSLQMFTAGLRVTLGKRELDAGESTELKVTAYRDELSKVHSRPRILMITNDPDRPKVVVKIKTK</sequence>
<feature type="signal peptide" evidence="1">
    <location>
        <begin position="1"/>
        <end position="20"/>
    </location>
</feature>
<keyword evidence="1" id="KW-0732">Signal</keyword>
<gene>
    <name evidence="2" type="ORF">H6B30_04970</name>
</gene>
<reference evidence="2 3" key="1">
    <citation type="journal article" date="2021" name="Sci. Rep.">
        <title>The distribution of antibiotic resistance genes in chicken gut microbiota commensals.</title>
        <authorList>
            <person name="Juricova H."/>
            <person name="Matiasovicova J."/>
            <person name="Kubasova T."/>
            <person name="Cejkova D."/>
            <person name="Rychlik I."/>
        </authorList>
    </citation>
    <scope>NUCLEOTIDE SEQUENCE [LARGE SCALE GENOMIC DNA]</scope>
    <source>
        <strain evidence="2 3">An819</strain>
    </source>
</reference>
<dbReference type="PANTHER" id="PTHR37833:SF1">
    <property type="entry name" value="SIGNAL PEPTIDE PROTEIN"/>
    <property type="match status" value="1"/>
</dbReference>
<proteinExistence type="predicted"/>
<feature type="chain" id="PRO_5037590155" evidence="1">
    <location>
        <begin position="21"/>
        <end position="353"/>
    </location>
</feature>
<dbReference type="RefSeq" id="WP_205108515.1">
    <property type="nucleotide sequence ID" value="NZ_JACJJL010000006.1"/>
</dbReference>
<dbReference type="AlphaFoldDB" id="A0A938WJJ7"/>
<dbReference type="PANTHER" id="PTHR37833">
    <property type="entry name" value="LIPOPROTEIN-RELATED"/>
    <property type="match status" value="1"/>
</dbReference>
<keyword evidence="3" id="KW-1185">Reference proteome</keyword>
<evidence type="ECO:0000313" key="2">
    <source>
        <dbReference type="EMBL" id="MBM6661111.1"/>
    </source>
</evidence>
<name>A0A938WJJ7_9BACT</name>
<dbReference type="InterPro" id="IPR013783">
    <property type="entry name" value="Ig-like_fold"/>
</dbReference>